<comment type="caution">
    <text evidence="3">The sequence shown here is derived from an EMBL/GenBank/DDBJ whole genome shotgun (WGS) entry which is preliminary data.</text>
</comment>
<evidence type="ECO:0000313" key="4">
    <source>
        <dbReference type="Proteomes" id="UP000801492"/>
    </source>
</evidence>
<feature type="chain" id="PRO_5035449364" description="Peptidase S1 domain-containing protein" evidence="1">
    <location>
        <begin position="20"/>
        <end position="251"/>
    </location>
</feature>
<dbReference type="GO" id="GO:0004252">
    <property type="term" value="F:serine-type endopeptidase activity"/>
    <property type="evidence" value="ECO:0007669"/>
    <property type="project" value="InterPro"/>
</dbReference>
<gene>
    <name evidence="3" type="ORF">ILUMI_07411</name>
</gene>
<sequence>MKKIWWCLLSVLLTYKCNCEEVIQRNNTYPQGKPFLKNHFPFFVQLIFETEVYLGRNIRCSGSLIYRNYVLTAASCLARTGKNIKDVKNTLVNKKKLKIYAGINTAEAKNATIYEPTDIIFHKNYIFPNDTTGGIDVIDDVAIIKIKNVTAISHGIHLVRLPLDFIERCNQGIVLGQWFPFPGEQLKYEVVNVRTGKEIHHAYNCSLVNKHLYTEDLFPASVGAPYLCYEKLDMPIQYGFVLFWNKMFSDK</sequence>
<dbReference type="Gene3D" id="2.40.10.10">
    <property type="entry name" value="Trypsin-like serine proteases"/>
    <property type="match status" value="1"/>
</dbReference>
<keyword evidence="4" id="KW-1185">Reference proteome</keyword>
<dbReference type="InterPro" id="IPR001254">
    <property type="entry name" value="Trypsin_dom"/>
</dbReference>
<dbReference type="GO" id="GO:0006508">
    <property type="term" value="P:proteolysis"/>
    <property type="evidence" value="ECO:0007669"/>
    <property type="project" value="InterPro"/>
</dbReference>
<dbReference type="InterPro" id="IPR043504">
    <property type="entry name" value="Peptidase_S1_PA_chymotrypsin"/>
</dbReference>
<feature type="signal peptide" evidence="1">
    <location>
        <begin position="1"/>
        <end position="19"/>
    </location>
</feature>
<dbReference type="PROSITE" id="PS50240">
    <property type="entry name" value="TRYPSIN_DOM"/>
    <property type="match status" value="1"/>
</dbReference>
<evidence type="ECO:0000259" key="2">
    <source>
        <dbReference type="PROSITE" id="PS50240"/>
    </source>
</evidence>
<organism evidence="3 4">
    <name type="scientific">Ignelater luminosus</name>
    <name type="common">Cucubano</name>
    <name type="synonym">Pyrophorus luminosus</name>
    <dbReference type="NCBI Taxonomy" id="2038154"/>
    <lineage>
        <taxon>Eukaryota</taxon>
        <taxon>Metazoa</taxon>
        <taxon>Ecdysozoa</taxon>
        <taxon>Arthropoda</taxon>
        <taxon>Hexapoda</taxon>
        <taxon>Insecta</taxon>
        <taxon>Pterygota</taxon>
        <taxon>Neoptera</taxon>
        <taxon>Endopterygota</taxon>
        <taxon>Coleoptera</taxon>
        <taxon>Polyphaga</taxon>
        <taxon>Elateriformia</taxon>
        <taxon>Elateroidea</taxon>
        <taxon>Elateridae</taxon>
        <taxon>Agrypninae</taxon>
        <taxon>Pyrophorini</taxon>
        <taxon>Ignelater</taxon>
    </lineage>
</organism>
<protein>
    <recommendedName>
        <fullName evidence="2">Peptidase S1 domain-containing protein</fullName>
    </recommendedName>
</protein>
<evidence type="ECO:0000313" key="3">
    <source>
        <dbReference type="EMBL" id="KAF2898766.1"/>
    </source>
</evidence>
<feature type="domain" description="Peptidase S1" evidence="2">
    <location>
        <begin position="29"/>
        <end position="251"/>
    </location>
</feature>
<feature type="non-terminal residue" evidence="3">
    <location>
        <position position="1"/>
    </location>
</feature>
<dbReference type="InterPro" id="IPR051333">
    <property type="entry name" value="CLIP_Serine_Protease"/>
</dbReference>
<dbReference type="SUPFAM" id="SSF50494">
    <property type="entry name" value="Trypsin-like serine proteases"/>
    <property type="match status" value="1"/>
</dbReference>
<dbReference type="Pfam" id="PF00089">
    <property type="entry name" value="Trypsin"/>
    <property type="match status" value="1"/>
</dbReference>
<dbReference type="AlphaFoldDB" id="A0A8K0D7I2"/>
<dbReference type="EMBL" id="VTPC01003277">
    <property type="protein sequence ID" value="KAF2898766.1"/>
    <property type="molecule type" value="Genomic_DNA"/>
</dbReference>
<dbReference type="InterPro" id="IPR009003">
    <property type="entry name" value="Peptidase_S1_PA"/>
</dbReference>
<name>A0A8K0D7I2_IGNLU</name>
<keyword evidence="1" id="KW-0732">Signal</keyword>
<evidence type="ECO:0000256" key="1">
    <source>
        <dbReference type="SAM" id="SignalP"/>
    </source>
</evidence>
<dbReference type="PANTHER" id="PTHR24260">
    <property type="match status" value="1"/>
</dbReference>
<dbReference type="Proteomes" id="UP000801492">
    <property type="component" value="Unassembled WGS sequence"/>
</dbReference>
<proteinExistence type="predicted"/>
<accession>A0A8K0D7I2</accession>
<reference evidence="3" key="1">
    <citation type="submission" date="2019-08" db="EMBL/GenBank/DDBJ databases">
        <title>The genome of the North American firefly Photinus pyralis.</title>
        <authorList>
            <consortium name="Photinus pyralis genome working group"/>
            <person name="Fallon T.R."/>
            <person name="Sander Lower S.E."/>
            <person name="Weng J.-K."/>
        </authorList>
    </citation>
    <scope>NUCLEOTIDE SEQUENCE</scope>
    <source>
        <strain evidence="3">TRF0915ILg1</strain>
        <tissue evidence="3">Whole body</tissue>
    </source>
</reference>
<dbReference type="PANTHER" id="PTHR24260:SF136">
    <property type="entry name" value="GH08193P-RELATED"/>
    <property type="match status" value="1"/>
</dbReference>